<dbReference type="EMBL" id="JXAK01000016">
    <property type="protein sequence ID" value="KIL40825.1"/>
    <property type="molecule type" value="Genomic_DNA"/>
</dbReference>
<organism evidence="2 3">
    <name type="scientific">Gordoniibacillus kamchatkensis</name>
    <dbReference type="NCBI Taxonomy" id="1590651"/>
    <lineage>
        <taxon>Bacteria</taxon>
        <taxon>Bacillati</taxon>
        <taxon>Bacillota</taxon>
        <taxon>Bacilli</taxon>
        <taxon>Bacillales</taxon>
        <taxon>Paenibacillaceae</taxon>
        <taxon>Gordoniibacillus</taxon>
    </lineage>
</organism>
<keyword evidence="3" id="KW-1185">Reference proteome</keyword>
<accession>A0ABR5AJW1</accession>
<comment type="caution">
    <text evidence="2">The sequence shown here is derived from an EMBL/GenBank/DDBJ whole genome shotgun (WGS) entry which is preliminary data.</text>
</comment>
<feature type="transmembrane region" description="Helical" evidence="1">
    <location>
        <begin position="12"/>
        <end position="34"/>
    </location>
</feature>
<evidence type="ECO:0000313" key="3">
    <source>
        <dbReference type="Proteomes" id="UP000031967"/>
    </source>
</evidence>
<protein>
    <recommendedName>
        <fullName evidence="4">MFS transporter</fullName>
    </recommendedName>
</protein>
<keyword evidence="1" id="KW-0472">Membrane</keyword>
<dbReference type="Proteomes" id="UP000031967">
    <property type="component" value="Unassembled WGS sequence"/>
</dbReference>
<feature type="transmembrane region" description="Helical" evidence="1">
    <location>
        <begin position="142"/>
        <end position="159"/>
    </location>
</feature>
<feature type="transmembrane region" description="Helical" evidence="1">
    <location>
        <begin position="46"/>
        <end position="67"/>
    </location>
</feature>
<evidence type="ECO:0000256" key="1">
    <source>
        <dbReference type="SAM" id="Phobius"/>
    </source>
</evidence>
<proteinExistence type="predicted"/>
<evidence type="ECO:0008006" key="4">
    <source>
        <dbReference type="Google" id="ProtNLM"/>
    </source>
</evidence>
<keyword evidence="1" id="KW-1133">Transmembrane helix</keyword>
<evidence type="ECO:0000313" key="2">
    <source>
        <dbReference type="EMBL" id="KIL40825.1"/>
    </source>
</evidence>
<sequence>MIALESGLPSRLKLRLFGIYVGLGLLTSVGMLLSNIFISRYAWNEVWWSFAGVLAGYSILIAVLQLITRNWFAQPAANEQKRSAELRLKLWMRLMDFPSVVFWCVFIFGTAATQVFYVIMYATVEPFAFSVLQMLGHVKRTVFATTSFAAIAFIHYSVIRCCCANRCGSSALPEPKDTGLLPLPSRWPLRSSSRSDTRR</sequence>
<reference evidence="2 3" key="1">
    <citation type="submission" date="2014-12" db="EMBL/GenBank/DDBJ databases">
        <title>Draft genome sequence of Paenibacillus kamchatkensis strain B-2647.</title>
        <authorList>
            <person name="Karlyshev A.V."/>
            <person name="Kudryashova E.B."/>
        </authorList>
    </citation>
    <scope>NUCLEOTIDE SEQUENCE [LARGE SCALE GENOMIC DNA]</scope>
    <source>
        <strain evidence="2 3">VKM B-2647</strain>
    </source>
</reference>
<name>A0ABR5AJW1_9BACL</name>
<keyword evidence="1" id="KW-0812">Transmembrane</keyword>
<gene>
    <name evidence="2" type="ORF">SD70_11400</name>
</gene>